<feature type="transmembrane region" description="Helical" evidence="4">
    <location>
        <begin position="88"/>
        <end position="107"/>
    </location>
</feature>
<keyword evidence="4" id="KW-1133">Transmembrane helix</keyword>
<keyword evidence="7" id="KW-1185">Reference proteome</keyword>
<evidence type="ECO:0000256" key="2">
    <source>
        <dbReference type="ARBA" id="ARBA00023163"/>
    </source>
</evidence>
<dbReference type="AlphaFoldDB" id="A0A7W7WAM7"/>
<organism evidence="6 7">
    <name type="scientific">Streptosporangium album</name>
    <dbReference type="NCBI Taxonomy" id="47479"/>
    <lineage>
        <taxon>Bacteria</taxon>
        <taxon>Bacillati</taxon>
        <taxon>Actinomycetota</taxon>
        <taxon>Actinomycetes</taxon>
        <taxon>Streptosporangiales</taxon>
        <taxon>Streptosporangiaceae</taxon>
        <taxon>Streptosporangium</taxon>
    </lineage>
</organism>
<dbReference type="EMBL" id="JACHJU010000001">
    <property type="protein sequence ID" value="MBB4939299.1"/>
    <property type="molecule type" value="Genomic_DNA"/>
</dbReference>
<evidence type="ECO:0000256" key="3">
    <source>
        <dbReference type="SAM" id="MobiDB-lite"/>
    </source>
</evidence>
<reference evidence="6 7" key="1">
    <citation type="submission" date="2020-08" db="EMBL/GenBank/DDBJ databases">
        <title>Sequencing the genomes of 1000 actinobacteria strains.</title>
        <authorList>
            <person name="Klenk H.-P."/>
        </authorList>
    </citation>
    <scope>NUCLEOTIDE SEQUENCE [LARGE SCALE GENOMIC DNA]</scope>
    <source>
        <strain evidence="6 7">DSM 43023</strain>
    </source>
</reference>
<keyword evidence="1" id="KW-0805">Transcription regulation</keyword>
<dbReference type="InterPro" id="IPR027383">
    <property type="entry name" value="Znf_put"/>
</dbReference>
<protein>
    <recommendedName>
        <fullName evidence="5">Putative zinc-finger domain-containing protein</fullName>
    </recommendedName>
</protein>
<keyword evidence="4" id="KW-0812">Transmembrane</keyword>
<evidence type="ECO:0000256" key="4">
    <source>
        <dbReference type="SAM" id="Phobius"/>
    </source>
</evidence>
<dbReference type="Gene3D" id="1.10.10.1320">
    <property type="entry name" value="Anti-sigma factor, zinc-finger domain"/>
    <property type="match status" value="1"/>
</dbReference>
<dbReference type="Proteomes" id="UP000534286">
    <property type="component" value="Unassembled WGS sequence"/>
</dbReference>
<dbReference type="RefSeq" id="WP_184755310.1">
    <property type="nucleotide sequence ID" value="NZ_BAABEK010000031.1"/>
</dbReference>
<evidence type="ECO:0000259" key="5">
    <source>
        <dbReference type="Pfam" id="PF13490"/>
    </source>
</evidence>
<name>A0A7W7WAM7_9ACTN</name>
<sequence>MMMTTCDEVRISLGAYVLGALEPEECVLVEAHLAECAGCQAEFDELTGVAAFLGRVSEADVAQVASPPQAVLDRLLSAKVKRRRMTRALLSLAASVLLVGLGGTWWVTQSAPPARDAAVSAPRSAATGSDEPLLTKERAAPTPAPRSSRSPAQDANPQLMLEQGDGERTVQGGNDGVHATVTVAPGAEATKIKVMLSGVAQGTRCRLDVVAVGGGRETAGNWIVDRAAYVSSGAFAGTTTIPPASISRFEIVTSGGRLLVSVRFP</sequence>
<dbReference type="InterPro" id="IPR041916">
    <property type="entry name" value="Anti_sigma_zinc_sf"/>
</dbReference>
<proteinExistence type="predicted"/>
<keyword evidence="2" id="KW-0804">Transcription</keyword>
<gene>
    <name evidence="6" type="ORF">FHR32_003604</name>
</gene>
<evidence type="ECO:0000313" key="7">
    <source>
        <dbReference type="Proteomes" id="UP000534286"/>
    </source>
</evidence>
<comment type="caution">
    <text evidence="6">The sequence shown here is derived from an EMBL/GenBank/DDBJ whole genome shotgun (WGS) entry which is preliminary data.</text>
</comment>
<feature type="region of interest" description="Disordered" evidence="3">
    <location>
        <begin position="116"/>
        <end position="157"/>
    </location>
</feature>
<feature type="domain" description="Putative zinc-finger" evidence="5">
    <location>
        <begin position="6"/>
        <end position="40"/>
    </location>
</feature>
<evidence type="ECO:0000313" key="6">
    <source>
        <dbReference type="EMBL" id="MBB4939299.1"/>
    </source>
</evidence>
<accession>A0A7W7WAM7</accession>
<keyword evidence="4" id="KW-0472">Membrane</keyword>
<evidence type="ECO:0000256" key="1">
    <source>
        <dbReference type="ARBA" id="ARBA00023015"/>
    </source>
</evidence>
<dbReference type="Pfam" id="PF13490">
    <property type="entry name" value="zf-HC2"/>
    <property type="match status" value="1"/>
</dbReference>